<evidence type="ECO:0000313" key="3">
    <source>
        <dbReference type="Proteomes" id="UP001152747"/>
    </source>
</evidence>
<feature type="signal peptide" evidence="1">
    <location>
        <begin position="1"/>
        <end position="22"/>
    </location>
</feature>
<keyword evidence="1" id="KW-0732">Signal</keyword>
<dbReference type="OrthoDB" id="10613873at2759"/>
<keyword evidence="3" id="KW-1185">Reference proteome</keyword>
<evidence type="ECO:0000313" key="2">
    <source>
        <dbReference type="EMBL" id="CAI5455966.1"/>
    </source>
</evidence>
<proteinExistence type="predicted"/>
<sequence length="195" mass="23007">MISKIILLILIFKCSLPDSVETSNDLLDHEGHRVNFLKFCKVVAPKLKSIMLEDSSFVQKKRDFFKLVLEPLVPTKKKSIISLVNQLIYVYGRIPENFQTLAVKIYEKYVEGKFKFDEDTFEKIVASFNKQYERGNMMKMWNSKNDFDRTIPAFREIFYVDYEDFNESSEVEKNIIAILKYIFGETPAENFHQEL</sequence>
<evidence type="ECO:0000256" key="1">
    <source>
        <dbReference type="SAM" id="SignalP"/>
    </source>
</evidence>
<protein>
    <recommendedName>
        <fullName evidence="4">SPK domain-containing protein</fullName>
    </recommendedName>
</protein>
<dbReference type="AlphaFoldDB" id="A0A9P1N9F5"/>
<name>A0A9P1N9F5_9PELO</name>
<gene>
    <name evidence="2" type="ORF">CAMP_LOCUS18603</name>
</gene>
<reference evidence="2" key="1">
    <citation type="submission" date="2022-11" db="EMBL/GenBank/DDBJ databases">
        <authorList>
            <person name="Kikuchi T."/>
        </authorList>
    </citation>
    <scope>NUCLEOTIDE SEQUENCE</scope>
    <source>
        <strain evidence="2">PS1010</strain>
    </source>
</reference>
<dbReference type="Proteomes" id="UP001152747">
    <property type="component" value="Unassembled WGS sequence"/>
</dbReference>
<feature type="chain" id="PRO_5040279623" description="SPK domain-containing protein" evidence="1">
    <location>
        <begin position="23"/>
        <end position="195"/>
    </location>
</feature>
<accession>A0A9P1N9F5</accession>
<dbReference type="EMBL" id="CANHGI010000006">
    <property type="protein sequence ID" value="CAI5455966.1"/>
    <property type="molecule type" value="Genomic_DNA"/>
</dbReference>
<evidence type="ECO:0008006" key="4">
    <source>
        <dbReference type="Google" id="ProtNLM"/>
    </source>
</evidence>
<comment type="caution">
    <text evidence="2">The sequence shown here is derived from an EMBL/GenBank/DDBJ whole genome shotgun (WGS) entry which is preliminary data.</text>
</comment>
<organism evidence="2 3">
    <name type="scientific">Caenorhabditis angaria</name>
    <dbReference type="NCBI Taxonomy" id="860376"/>
    <lineage>
        <taxon>Eukaryota</taxon>
        <taxon>Metazoa</taxon>
        <taxon>Ecdysozoa</taxon>
        <taxon>Nematoda</taxon>
        <taxon>Chromadorea</taxon>
        <taxon>Rhabditida</taxon>
        <taxon>Rhabditina</taxon>
        <taxon>Rhabditomorpha</taxon>
        <taxon>Rhabditoidea</taxon>
        <taxon>Rhabditidae</taxon>
        <taxon>Peloderinae</taxon>
        <taxon>Caenorhabditis</taxon>
    </lineage>
</organism>